<feature type="compositionally biased region" description="Low complexity" evidence="1">
    <location>
        <begin position="56"/>
        <end position="81"/>
    </location>
</feature>
<organism evidence="2 3">
    <name type="scientific">Effrenium voratum</name>
    <dbReference type="NCBI Taxonomy" id="2562239"/>
    <lineage>
        <taxon>Eukaryota</taxon>
        <taxon>Sar</taxon>
        <taxon>Alveolata</taxon>
        <taxon>Dinophyceae</taxon>
        <taxon>Suessiales</taxon>
        <taxon>Symbiodiniaceae</taxon>
        <taxon>Effrenium</taxon>
    </lineage>
</organism>
<feature type="region of interest" description="Disordered" evidence="1">
    <location>
        <begin position="1"/>
        <end position="98"/>
    </location>
</feature>
<feature type="region of interest" description="Disordered" evidence="1">
    <location>
        <begin position="200"/>
        <end position="244"/>
    </location>
</feature>
<name>A0AA36JHZ3_9DINO</name>
<gene>
    <name evidence="2" type="ORF">EVOR1521_LOCUS28495</name>
</gene>
<feature type="compositionally biased region" description="Low complexity" evidence="1">
    <location>
        <begin position="219"/>
        <end position="244"/>
    </location>
</feature>
<feature type="compositionally biased region" description="Basic and acidic residues" evidence="1">
    <location>
        <begin position="24"/>
        <end position="33"/>
    </location>
</feature>
<dbReference type="Proteomes" id="UP001178507">
    <property type="component" value="Unassembled WGS sequence"/>
</dbReference>
<protein>
    <submittedName>
        <fullName evidence="2">Uncharacterized protein</fullName>
    </submittedName>
</protein>
<evidence type="ECO:0000313" key="2">
    <source>
        <dbReference type="EMBL" id="CAJ1406555.1"/>
    </source>
</evidence>
<reference evidence="2" key="1">
    <citation type="submission" date="2023-08" db="EMBL/GenBank/DDBJ databases">
        <authorList>
            <person name="Chen Y."/>
            <person name="Shah S."/>
            <person name="Dougan E. K."/>
            <person name="Thang M."/>
            <person name="Chan C."/>
        </authorList>
    </citation>
    <scope>NUCLEOTIDE SEQUENCE</scope>
</reference>
<comment type="caution">
    <text evidence="2">The sequence shown here is derived from an EMBL/GenBank/DDBJ whole genome shotgun (WGS) entry which is preliminary data.</text>
</comment>
<sequence>MLPPRPPRPAGPAGPARSASVSSLRREGGERKAGGAKARASSRPVRKPSVPPIAPSAPSTASVPGAPSAPSTPSAPASPAGRSRGTPLPAPLPPSPSAVAAREIAHLREENRALRQLVEAEPSPWAAALLEELPQESWSVLRVQALQRELGFALQRRSRLEHAVRAGHEGLQRAAGLRAVSAEALQQAMADGAAAAEAEAAAGAERAERAERGRGMQGGARSQSRGRSPSGAGAGAAPSQGPRRAFGTEEVLALEQRIFETVEVLAEAQQPLASRLQRLADVLLRHAKDLGGTGAAGGSGRRRLWRHLQQLPPPAARAANAAETFAPASASVPLAVPPALLSAFRDILEAASAEPSLQMEAGQAVTELLELVAEWSQLLLEAQEQ</sequence>
<keyword evidence="3" id="KW-1185">Reference proteome</keyword>
<feature type="compositionally biased region" description="Basic and acidic residues" evidence="1">
    <location>
        <begin position="205"/>
        <end position="214"/>
    </location>
</feature>
<dbReference type="AlphaFoldDB" id="A0AA36JHZ3"/>
<evidence type="ECO:0000256" key="1">
    <source>
        <dbReference type="SAM" id="MobiDB-lite"/>
    </source>
</evidence>
<evidence type="ECO:0000313" key="3">
    <source>
        <dbReference type="Proteomes" id="UP001178507"/>
    </source>
</evidence>
<feature type="compositionally biased region" description="Pro residues" evidence="1">
    <location>
        <begin position="1"/>
        <end position="12"/>
    </location>
</feature>
<accession>A0AA36JHZ3</accession>
<dbReference type="EMBL" id="CAUJNA010003637">
    <property type="protein sequence ID" value="CAJ1406555.1"/>
    <property type="molecule type" value="Genomic_DNA"/>
</dbReference>
<proteinExistence type="predicted"/>